<sequence>QLEAGPHTHLCSPALPKPKSDCTCIYQIAGTKKKSSFLLPVFLAFNLPCLLLVEAGGDHGLFLSWAPWRLARRFPPYPAGKLKKRKVLFHIGKNPRGFEVLGEICWPGKPFS</sequence>
<dbReference type="EMBL" id="KL890354">
    <property type="protein sequence ID" value="KGL77656.1"/>
    <property type="molecule type" value="Genomic_DNA"/>
</dbReference>
<keyword evidence="2" id="KW-1185">Reference proteome</keyword>
<proteinExistence type="predicted"/>
<name>A0A099Z7B6_TINGU</name>
<protein>
    <submittedName>
        <fullName evidence="1">Uncharacterized protein</fullName>
    </submittedName>
</protein>
<evidence type="ECO:0000313" key="1">
    <source>
        <dbReference type="EMBL" id="KGL77656.1"/>
    </source>
</evidence>
<gene>
    <name evidence="1" type="ORF">N309_15248</name>
</gene>
<evidence type="ECO:0000313" key="2">
    <source>
        <dbReference type="Proteomes" id="UP000053641"/>
    </source>
</evidence>
<feature type="non-terminal residue" evidence="1">
    <location>
        <position position="112"/>
    </location>
</feature>
<dbReference type="Proteomes" id="UP000053641">
    <property type="component" value="Unassembled WGS sequence"/>
</dbReference>
<reference evidence="1 2" key="1">
    <citation type="submission" date="2014-06" db="EMBL/GenBank/DDBJ databases">
        <title>Genome evolution of avian class.</title>
        <authorList>
            <person name="Zhang G."/>
            <person name="Li C."/>
        </authorList>
    </citation>
    <scope>NUCLEOTIDE SEQUENCE [LARGE SCALE GENOMIC DNA]</scope>
    <source>
        <strain evidence="1">BGI_N309</strain>
    </source>
</reference>
<dbReference type="AlphaFoldDB" id="A0A099Z7B6"/>
<feature type="non-terminal residue" evidence="1">
    <location>
        <position position="1"/>
    </location>
</feature>
<accession>A0A099Z7B6</accession>
<organism evidence="1 2">
    <name type="scientific">Tinamus guttatus</name>
    <name type="common">White-throated tinamou</name>
    <dbReference type="NCBI Taxonomy" id="94827"/>
    <lineage>
        <taxon>Eukaryota</taxon>
        <taxon>Metazoa</taxon>
        <taxon>Chordata</taxon>
        <taxon>Craniata</taxon>
        <taxon>Vertebrata</taxon>
        <taxon>Euteleostomi</taxon>
        <taxon>Archelosauria</taxon>
        <taxon>Archosauria</taxon>
        <taxon>Dinosauria</taxon>
        <taxon>Saurischia</taxon>
        <taxon>Theropoda</taxon>
        <taxon>Coelurosauria</taxon>
        <taxon>Aves</taxon>
        <taxon>Palaeognathae</taxon>
        <taxon>Tinamiformes</taxon>
        <taxon>Tinamidae</taxon>
        <taxon>Tinamus</taxon>
    </lineage>
</organism>